<proteinExistence type="predicted"/>
<reference evidence="1 2" key="1">
    <citation type="submission" date="2015-02" db="EMBL/GenBank/DDBJ databases">
        <title>Draft genome sequences of ten Microbacterium spp. with emphasis on heavy metal contaminated environments.</title>
        <authorList>
            <person name="Corretto E."/>
        </authorList>
    </citation>
    <scope>NUCLEOTIDE SEQUENCE [LARGE SCALE GENOMIC DNA]</scope>
    <source>
        <strain evidence="1 2">DSM 12966</strain>
    </source>
</reference>
<organism evidence="1 2">
    <name type="scientific">Microbacterium foliorum</name>
    <dbReference type="NCBI Taxonomy" id="104336"/>
    <lineage>
        <taxon>Bacteria</taxon>
        <taxon>Bacillati</taxon>
        <taxon>Actinomycetota</taxon>
        <taxon>Actinomycetes</taxon>
        <taxon>Micrococcales</taxon>
        <taxon>Microbacteriaceae</taxon>
        <taxon>Microbacterium</taxon>
    </lineage>
</organism>
<dbReference type="AlphaFoldDB" id="A0A0F0KVU6"/>
<dbReference type="EMBL" id="JYIU01000033">
    <property type="protein sequence ID" value="KJL24205.1"/>
    <property type="molecule type" value="Genomic_DNA"/>
</dbReference>
<evidence type="ECO:0000313" key="2">
    <source>
        <dbReference type="Proteomes" id="UP000033572"/>
    </source>
</evidence>
<protein>
    <submittedName>
        <fullName evidence="1">Uncharacterized protein</fullName>
    </submittedName>
</protein>
<sequence>MSTVWTDDVVPSSEVLEGIAVLQRSAAHDAEVFSQVVAVAKSILKRNASISESKLIEQLTTEAEVNESLASSAVWRLSDEGALRQSSDIFELSFAR</sequence>
<accession>A0A0F0KVU6</accession>
<gene>
    <name evidence="1" type="ORF">RN50_00785</name>
</gene>
<dbReference type="Proteomes" id="UP000033572">
    <property type="component" value="Unassembled WGS sequence"/>
</dbReference>
<dbReference type="KEGG" id="mfol:DXT68_11955"/>
<name>A0A0F0KVU6_9MICO</name>
<keyword evidence="2" id="KW-1185">Reference proteome</keyword>
<dbReference type="PATRIC" id="fig|104336.4.peg.808"/>
<comment type="caution">
    <text evidence="1">The sequence shown here is derived from an EMBL/GenBank/DDBJ whole genome shotgun (WGS) entry which is preliminary data.</text>
</comment>
<dbReference type="GeneID" id="94445108"/>
<dbReference type="RefSeq" id="WP_045253206.1">
    <property type="nucleotide sequence ID" value="NZ_CP031425.1"/>
</dbReference>
<evidence type="ECO:0000313" key="1">
    <source>
        <dbReference type="EMBL" id="KJL24205.1"/>
    </source>
</evidence>